<dbReference type="RefSeq" id="WP_062997654.1">
    <property type="nucleotide sequence ID" value="NZ_BMMH01000005.1"/>
</dbReference>
<comment type="caution">
    <text evidence="2">The sequence shown here is derived from an EMBL/GenBank/DDBJ whole genome shotgun (WGS) entry which is preliminary data.</text>
</comment>
<dbReference type="InterPro" id="IPR041726">
    <property type="entry name" value="ACAD10_11_N"/>
</dbReference>
<dbReference type="Gene3D" id="3.90.1200.10">
    <property type="match status" value="1"/>
</dbReference>
<sequence length="362" mass="39134">MTDAPATSNADEAVVQFAARTLSLDTVRLQRLPGGASRGSFLVQSTTADDPVAFLRVDEGRGGLSNTSFTLARESAVIRAMAEKGIPVPRILGENLDPPALLMQFLPGRTRLNVELAEQVGPAYMAVLAEIHRLRPNEVLADAALEGNRALQADLNWWTDLANESADAAPYLALALEALRISIPEPDTHAVFLHGDAGAGNFLVDDGRIGGLIDWEMAHTGDFHEDLAWVCMRMVFTPFGTVRQRLADYETASGRTVLESRLAWYKAFVTWKALVAVDRTLRQGAGQNSEVVQTSRLVSVAYQPLLADLLLRLLDEAATSAPDTARIARELSAFAAEAERTAQSDETAVRVLARARAGGFLS</sequence>
<evidence type="ECO:0000259" key="1">
    <source>
        <dbReference type="Pfam" id="PF01636"/>
    </source>
</evidence>
<accession>A0A917RM32</accession>
<dbReference type="InterPro" id="IPR002575">
    <property type="entry name" value="Aminoglycoside_PTrfase"/>
</dbReference>
<name>A0A917RM32_9NOCA</name>
<reference evidence="2" key="1">
    <citation type="journal article" date="2014" name="Int. J. Syst. Evol. Microbiol.">
        <title>Complete genome sequence of Corynebacterium casei LMG S-19264T (=DSM 44701T), isolated from a smear-ripened cheese.</title>
        <authorList>
            <consortium name="US DOE Joint Genome Institute (JGI-PGF)"/>
            <person name="Walter F."/>
            <person name="Albersmeier A."/>
            <person name="Kalinowski J."/>
            <person name="Ruckert C."/>
        </authorList>
    </citation>
    <scope>NUCLEOTIDE SEQUENCE</scope>
    <source>
        <strain evidence="2">CGMCC 4.3508</strain>
    </source>
</reference>
<dbReference type="Gene3D" id="3.30.200.20">
    <property type="entry name" value="Phosphorylase Kinase, domain 1"/>
    <property type="match status" value="1"/>
</dbReference>
<dbReference type="EMBL" id="BMMH01000005">
    <property type="protein sequence ID" value="GGL13081.1"/>
    <property type="molecule type" value="Genomic_DNA"/>
</dbReference>
<evidence type="ECO:0000313" key="3">
    <source>
        <dbReference type="Proteomes" id="UP000638263"/>
    </source>
</evidence>
<proteinExistence type="predicted"/>
<protein>
    <submittedName>
        <fullName evidence="2">Phosphotransferase</fullName>
    </submittedName>
</protein>
<dbReference type="InterPro" id="IPR051678">
    <property type="entry name" value="AGP_Transferase"/>
</dbReference>
<reference evidence="2" key="2">
    <citation type="submission" date="2020-09" db="EMBL/GenBank/DDBJ databases">
        <authorList>
            <person name="Sun Q."/>
            <person name="Zhou Y."/>
        </authorList>
    </citation>
    <scope>NUCLEOTIDE SEQUENCE</scope>
    <source>
        <strain evidence="2">CGMCC 4.3508</strain>
    </source>
</reference>
<feature type="domain" description="Aminoglycoside phosphotransferase" evidence="1">
    <location>
        <begin position="29"/>
        <end position="251"/>
    </location>
</feature>
<dbReference type="PANTHER" id="PTHR21310">
    <property type="entry name" value="AMINOGLYCOSIDE PHOSPHOTRANSFERASE-RELATED-RELATED"/>
    <property type="match status" value="1"/>
</dbReference>
<dbReference type="CDD" id="cd05154">
    <property type="entry name" value="ACAD10_11_N-like"/>
    <property type="match status" value="1"/>
</dbReference>
<dbReference type="SUPFAM" id="SSF56112">
    <property type="entry name" value="Protein kinase-like (PK-like)"/>
    <property type="match status" value="1"/>
</dbReference>
<gene>
    <name evidence="2" type="ORF">GCM10011588_29380</name>
</gene>
<dbReference type="Pfam" id="PF01636">
    <property type="entry name" value="APH"/>
    <property type="match status" value="1"/>
</dbReference>
<dbReference type="InterPro" id="IPR011009">
    <property type="entry name" value="Kinase-like_dom_sf"/>
</dbReference>
<evidence type="ECO:0000313" key="2">
    <source>
        <dbReference type="EMBL" id="GGL13081.1"/>
    </source>
</evidence>
<keyword evidence="3" id="KW-1185">Reference proteome</keyword>
<dbReference type="AlphaFoldDB" id="A0A917RM32"/>
<dbReference type="Proteomes" id="UP000638263">
    <property type="component" value="Unassembled WGS sequence"/>
</dbReference>
<organism evidence="2 3">
    <name type="scientific">Nocardia jinanensis</name>
    <dbReference type="NCBI Taxonomy" id="382504"/>
    <lineage>
        <taxon>Bacteria</taxon>
        <taxon>Bacillati</taxon>
        <taxon>Actinomycetota</taxon>
        <taxon>Actinomycetes</taxon>
        <taxon>Mycobacteriales</taxon>
        <taxon>Nocardiaceae</taxon>
        <taxon>Nocardia</taxon>
    </lineage>
</organism>